<dbReference type="HOGENOM" id="CLU_775755_0_0_10"/>
<dbReference type="STRING" id="1454201.NMS_0309"/>
<name>W8VU59_9FLAO</name>
<evidence type="ECO:0000313" key="3">
    <source>
        <dbReference type="Proteomes" id="UP000031760"/>
    </source>
</evidence>
<dbReference type="InterPro" id="IPR055890">
    <property type="entry name" value="DUF7467"/>
</dbReference>
<dbReference type="EMBL" id="AP014548">
    <property type="protein sequence ID" value="BAO54318.1"/>
    <property type="molecule type" value="Genomic_DNA"/>
</dbReference>
<feature type="domain" description="DUF7467" evidence="1">
    <location>
        <begin position="269"/>
        <end position="345"/>
    </location>
</feature>
<evidence type="ECO:0000259" key="1">
    <source>
        <dbReference type="Pfam" id="PF24269"/>
    </source>
</evidence>
<dbReference type="AlphaFoldDB" id="W8VU59"/>
<reference evidence="2 3" key="1">
    <citation type="journal article" date="2014" name="Proc. Natl. Acad. Sci. U.S.A.">
        <title>Functional characterization of flavobacteria rhodopsins reveals a unique class of light-driven chloride pump in bacteria.</title>
        <authorList>
            <person name="Yoshizawa S."/>
            <person name="Kumagai Y."/>
            <person name="Kim H."/>
            <person name="Ogura Y."/>
            <person name="Hayashi T."/>
            <person name="Iwasaki W."/>
            <person name="DeLong E.F."/>
            <person name="Kogure K."/>
        </authorList>
    </citation>
    <scope>NUCLEOTIDE SEQUENCE [LARGE SCALE GENOMIC DNA]</scope>
    <source>
        <strain evidence="2 3">S1-08</strain>
    </source>
</reference>
<protein>
    <recommendedName>
        <fullName evidence="1">DUF7467 domain-containing protein</fullName>
    </recommendedName>
</protein>
<dbReference type="Proteomes" id="UP000031760">
    <property type="component" value="Chromosome"/>
</dbReference>
<gene>
    <name evidence="2" type="ORF">NMS_0309</name>
</gene>
<keyword evidence="3" id="KW-1185">Reference proteome</keyword>
<evidence type="ECO:0000313" key="2">
    <source>
        <dbReference type="EMBL" id="BAO54318.1"/>
    </source>
</evidence>
<organism evidence="2 3">
    <name type="scientific">Nonlabens marinus S1-08</name>
    <dbReference type="NCBI Taxonomy" id="1454201"/>
    <lineage>
        <taxon>Bacteria</taxon>
        <taxon>Pseudomonadati</taxon>
        <taxon>Bacteroidota</taxon>
        <taxon>Flavobacteriia</taxon>
        <taxon>Flavobacteriales</taxon>
        <taxon>Flavobacteriaceae</taxon>
        <taxon>Nonlabens</taxon>
    </lineage>
</organism>
<sequence length="357" mass="38567">MQQEPNFTVIPQDAARVTYKLEEADVPGIQGEITMRDAGDMGVEAYIKLENTIEGIMHPVHIHEGLFGQGGDRKKTLNPVDGNTGISQTFFKFMDNGDVAGYDELVNNHEYYVGPHYSMDRLETIIAKGNIGINNPPIPCGPCDGKVDRLTFRYTGSETVLVTVIQKKDNVMLYHNRIGEGTQFTVEGKDKKGTLSTEVYILVNGTQVAQIHTSCSVPIGIGYAVDDFIIVDGSSRNGGPLCDISIDDVPPGCNTCDGKVDYLALEYAGENGVNLKLVQAKNNVELFNGTVDDGDVVNITGQDNQGTLSSKVYVYINGVQQKEIHTSCSQPIGIGSIFGKLEVVDGSSRNGGPLCPL</sequence>
<feature type="domain" description="DUF7467" evidence="1">
    <location>
        <begin position="155"/>
        <end position="223"/>
    </location>
</feature>
<dbReference type="KEGG" id="nmf:NMS_0309"/>
<dbReference type="Pfam" id="PF24269">
    <property type="entry name" value="DUF7467"/>
    <property type="match status" value="2"/>
</dbReference>
<proteinExistence type="predicted"/>
<accession>W8VU59</accession>